<keyword evidence="5" id="KW-0862">Zinc</keyword>
<dbReference type="InterPro" id="IPR027268">
    <property type="entry name" value="Peptidase_M4/M1_CTD_sf"/>
</dbReference>
<keyword evidence="2" id="KW-0479">Metal-binding</keyword>
<evidence type="ECO:0000313" key="10">
    <source>
        <dbReference type="Proteomes" id="UP001595912"/>
    </source>
</evidence>
<evidence type="ECO:0000256" key="7">
    <source>
        <dbReference type="SAM" id="SignalP"/>
    </source>
</evidence>
<dbReference type="InterPro" id="IPR050728">
    <property type="entry name" value="Zinc_Metalloprotease_M4"/>
</dbReference>
<dbReference type="RefSeq" id="WP_380117386.1">
    <property type="nucleotide sequence ID" value="NZ_JBHSIU010000028.1"/>
</dbReference>
<proteinExistence type="predicted"/>
<feature type="domain" description="FTP" evidence="8">
    <location>
        <begin position="36"/>
        <end position="72"/>
    </location>
</feature>
<comment type="caution">
    <text evidence="9">The sequence shown here is derived from an EMBL/GenBank/DDBJ whole genome shotgun (WGS) entry which is preliminary data.</text>
</comment>
<dbReference type="Gene3D" id="1.10.390.10">
    <property type="entry name" value="Neutral Protease Domain 2"/>
    <property type="match status" value="1"/>
</dbReference>
<keyword evidence="6" id="KW-0482">Metalloprotease</keyword>
<protein>
    <submittedName>
        <fullName evidence="9">M36 family metallopeptidase</fullName>
    </submittedName>
</protein>
<gene>
    <name evidence="9" type="ORF">ACFPIJ_23820</name>
</gene>
<organism evidence="9 10">
    <name type="scientific">Dactylosporangium cerinum</name>
    <dbReference type="NCBI Taxonomy" id="1434730"/>
    <lineage>
        <taxon>Bacteria</taxon>
        <taxon>Bacillati</taxon>
        <taxon>Actinomycetota</taxon>
        <taxon>Actinomycetes</taxon>
        <taxon>Micromonosporales</taxon>
        <taxon>Micromonosporaceae</taxon>
        <taxon>Dactylosporangium</taxon>
    </lineage>
</organism>
<keyword evidence="1" id="KW-0645">Protease</keyword>
<dbReference type="PANTHER" id="PTHR33794:SF1">
    <property type="entry name" value="BACILLOLYSIN"/>
    <property type="match status" value="1"/>
</dbReference>
<evidence type="ECO:0000313" key="9">
    <source>
        <dbReference type="EMBL" id="MFC5000854.1"/>
    </source>
</evidence>
<dbReference type="InterPro" id="IPR001842">
    <property type="entry name" value="Peptidase_M36"/>
</dbReference>
<reference evidence="10" key="1">
    <citation type="journal article" date="2019" name="Int. J. Syst. Evol. Microbiol.">
        <title>The Global Catalogue of Microorganisms (GCM) 10K type strain sequencing project: providing services to taxonomists for standard genome sequencing and annotation.</title>
        <authorList>
            <consortium name="The Broad Institute Genomics Platform"/>
            <consortium name="The Broad Institute Genome Sequencing Center for Infectious Disease"/>
            <person name="Wu L."/>
            <person name="Ma J."/>
        </authorList>
    </citation>
    <scope>NUCLEOTIDE SEQUENCE [LARGE SCALE GENOMIC DNA]</scope>
    <source>
        <strain evidence="10">CGMCC 4.7152</strain>
    </source>
</reference>
<accession>A0ABV9VYC5</accession>
<feature type="chain" id="PRO_5046517394" evidence="7">
    <location>
        <begin position="26"/>
        <end position="467"/>
    </location>
</feature>
<dbReference type="PANTHER" id="PTHR33794">
    <property type="entry name" value="BACILLOLYSIN"/>
    <property type="match status" value="1"/>
</dbReference>
<evidence type="ECO:0000256" key="3">
    <source>
        <dbReference type="ARBA" id="ARBA00022729"/>
    </source>
</evidence>
<dbReference type="InterPro" id="IPR011096">
    <property type="entry name" value="FTP_domain"/>
</dbReference>
<evidence type="ECO:0000256" key="4">
    <source>
        <dbReference type="ARBA" id="ARBA00022801"/>
    </source>
</evidence>
<keyword evidence="10" id="KW-1185">Reference proteome</keyword>
<feature type="signal peptide" evidence="7">
    <location>
        <begin position="1"/>
        <end position="25"/>
    </location>
</feature>
<sequence length="467" mass="49955">MYRRAHGWMASLVGGVLLAAAAGTAAHPAPVAVPDGLKQIQVRQSLLGTHTWYQQLYHGLPVLGGFYATHSDARTGEVVVQDGRLAVTGLKTEVPAVAADHARASVSGRLAGPAARTELVVVPGATATLAWAVVTRTGSGSVLTVLDAGSGATLQEQKLVKEADGTGRVFDPNPVAALQNETLKDRQDADYPALQATYKTVTLTHLNKQTTTLQGAYAFNISTNPVVSPQRIFIYNRAQRGFEQVMGYHGITSAQEYIHQLGFNDVNNEPQKYATTGLTDDNSFYDPDTDGITFGTGGVDDAEDNEVIWHEYGHAIQDDQVPGFGEKLEAGSIGEGFGDYWAFTMSQATSQGTARTPLACIADWDATSYTDDEPHCLRRVDGSKLYPTDLEGEVHADGEIWSRALFDINAALGRTKANKVILEAQFGFAPNTKMPAAARETVRTAKALYGAAAADQVRAAFQARGIL</sequence>
<keyword evidence="3 7" id="KW-0732">Signal</keyword>
<dbReference type="Pfam" id="PF07504">
    <property type="entry name" value="FTP"/>
    <property type="match status" value="1"/>
</dbReference>
<evidence type="ECO:0000256" key="1">
    <source>
        <dbReference type="ARBA" id="ARBA00022670"/>
    </source>
</evidence>
<dbReference type="SUPFAM" id="SSF55486">
    <property type="entry name" value="Metalloproteases ('zincins'), catalytic domain"/>
    <property type="match status" value="1"/>
</dbReference>
<dbReference type="Pfam" id="PF02128">
    <property type="entry name" value="Peptidase_M36"/>
    <property type="match status" value="1"/>
</dbReference>
<dbReference type="EMBL" id="JBHSIU010000028">
    <property type="protein sequence ID" value="MFC5000854.1"/>
    <property type="molecule type" value="Genomic_DNA"/>
</dbReference>
<evidence type="ECO:0000256" key="5">
    <source>
        <dbReference type="ARBA" id="ARBA00022833"/>
    </source>
</evidence>
<evidence type="ECO:0000256" key="2">
    <source>
        <dbReference type="ARBA" id="ARBA00022723"/>
    </source>
</evidence>
<dbReference type="Proteomes" id="UP001595912">
    <property type="component" value="Unassembled WGS sequence"/>
</dbReference>
<name>A0ABV9VYC5_9ACTN</name>
<evidence type="ECO:0000259" key="8">
    <source>
        <dbReference type="Pfam" id="PF07504"/>
    </source>
</evidence>
<keyword evidence="4" id="KW-0378">Hydrolase</keyword>
<evidence type="ECO:0000256" key="6">
    <source>
        <dbReference type="ARBA" id="ARBA00023049"/>
    </source>
</evidence>